<evidence type="ECO:0000313" key="2">
    <source>
        <dbReference type="Proteomes" id="UP001239111"/>
    </source>
</evidence>
<organism evidence="1 2">
    <name type="scientific">Eretmocerus hayati</name>
    <dbReference type="NCBI Taxonomy" id="131215"/>
    <lineage>
        <taxon>Eukaryota</taxon>
        <taxon>Metazoa</taxon>
        <taxon>Ecdysozoa</taxon>
        <taxon>Arthropoda</taxon>
        <taxon>Hexapoda</taxon>
        <taxon>Insecta</taxon>
        <taxon>Pterygota</taxon>
        <taxon>Neoptera</taxon>
        <taxon>Endopterygota</taxon>
        <taxon>Hymenoptera</taxon>
        <taxon>Apocrita</taxon>
        <taxon>Proctotrupomorpha</taxon>
        <taxon>Chalcidoidea</taxon>
        <taxon>Aphelinidae</taxon>
        <taxon>Aphelininae</taxon>
        <taxon>Eretmocerus</taxon>
    </lineage>
</organism>
<accession>A0ACC2P7E9</accession>
<reference evidence="1" key="1">
    <citation type="submission" date="2023-04" db="EMBL/GenBank/DDBJ databases">
        <title>A chromosome-level genome assembly of the parasitoid wasp Eretmocerus hayati.</title>
        <authorList>
            <person name="Zhong Y."/>
            <person name="Liu S."/>
            <person name="Liu Y."/>
        </authorList>
    </citation>
    <scope>NUCLEOTIDE SEQUENCE</scope>
    <source>
        <strain evidence="1">ZJU_SS_LIU_2023</strain>
    </source>
</reference>
<dbReference type="EMBL" id="CM056742">
    <property type="protein sequence ID" value="KAJ8677715.1"/>
    <property type="molecule type" value="Genomic_DNA"/>
</dbReference>
<dbReference type="Proteomes" id="UP001239111">
    <property type="component" value="Chromosome 2"/>
</dbReference>
<feature type="non-terminal residue" evidence="1">
    <location>
        <position position="1"/>
    </location>
</feature>
<evidence type="ECO:0000313" key="1">
    <source>
        <dbReference type="EMBL" id="KAJ8677715.1"/>
    </source>
</evidence>
<protein>
    <submittedName>
        <fullName evidence="1">Uncharacterized protein</fullName>
    </submittedName>
</protein>
<proteinExistence type="predicted"/>
<comment type="caution">
    <text evidence="1">The sequence shown here is derived from an EMBL/GenBank/DDBJ whole genome shotgun (WGS) entry which is preliminary data.</text>
</comment>
<keyword evidence="2" id="KW-1185">Reference proteome</keyword>
<feature type="non-terminal residue" evidence="1">
    <location>
        <position position="299"/>
    </location>
</feature>
<gene>
    <name evidence="1" type="ORF">QAD02_013502</name>
</gene>
<name>A0ACC2P7E9_9HYME</name>
<sequence>ITNVQPSHRDSKNLLEITGVQSSQTNETGSVPSGSGSTGCGGPGAKLDIDQEIITTETSSSIKFRPSLLRPSALSLIACNAAPPSTSVDQPAGVRNTPTLVEDTNTGGQVGLAGRTEDYKIQTIADDIGGSKKDEAGDGQSEDRKEMSGLADARRFMPTAGKITDILNETNNSVTALCANIKIPVTGTTLPIPKFIFGQNLKERVTVSVDSDSIASLEGEETGSEPAGHNESSELLFSNATVVPIRSSKPILSLSQAAQELEEATRANKRKYSEVTLITGEEDEINMLQMNCKLFAFDK</sequence>